<dbReference type="PROSITE" id="PS50088">
    <property type="entry name" value="ANK_REPEAT"/>
    <property type="match status" value="2"/>
</dbReference>
<evidence type="ECO:0000256" key="1">
    <source>
        <dbReference type="PROSITE-ProRule" id="PRU00023"/>
    </source>
</evidence>
<feature type="repeat" description="ANK" evidence="1">
    <location>
        <begin position="386"/>
        <end position="418"/>
    </location>
</feature>
<dbReference type="PANTHER" id="PTHR46224:SF6">
    <property type="entry name" value="ANKYRIN REPEAT FAMILY PROTEIN"/>
    <property type="match status" value="1"/>
</dbReference>
<dbReference type="InterPro" id="IPR051616">
    <property type="entry name" value="Cul2-RING_E3_ligase_SR"/>
</dbReference>
<dbReference type="GeneID" id="59328490"/>
<dbReference type="EMBL" id="JACCJB010000010">
    <property type="protein sequence ID" value="KAF6223229.1"/>
    <property type="molecule type" value="Genomic_DNA"/>
</dbReference>
<organism evidence="2 3">
    <name type="scientific">Letharia lupina</name>
    <dbReference type="NCBI Taxonomy" id="560253"/>
    <lineage>
        <taxon>Eukaryota</taxon>
        <taxon>Fungi</taxon>
        <taxon>Dikarya</taxon>
        <taxon>Ascomycota</taxon>
        <taxon>Pezizomycotina</taxon>
        <taxon>Lecanoromycetes</taxon>
        <taxon>OSLEUM clade</taxon>
        <taxon>Lecanoromycetidae</taxon>
        <taxon>Lecanorales</taxon>
        <taxon>Lecanorineae</taxon>
        <taxon>Parmeliaceae</taxon>
        <taxon>Letharia</taxon>
    </lineage>
</organism>
<feature type="repeat" description="ANK" evidence="1">
    <location>
        <begin position="496"/>
        <end position="528"/>
    </location>
</feature>
<dbReference type="SMART" id="SM00248">
    <property type="entry name" value="ANK"/>
    <property type="match status" value="5"/>
</dbReference>
<dbReference type="PROSITE" id="PS50297">
    <property type="entry name" value="ANK_REP_REGION"/>
    <property type="match status" value="1"/>
</dbReference>
<dbReference type="InterPro" id="IPR036770">
    <property type="entry name" value="Ankyrin_rpt-contain_sf"/>
</dbReference>
<dbReference type="Gene3D" id="1.25.40.20">
    <property type="entry name" value="Ankyrin repeat-containing domain"/>
    <property type="match status" value="2"/>
</dbReference>
<evidence type="ECO:0008006" key="4">
    <source>
        <dbReference type="Google" id="ProtNLM"/>
    </source>
</evidence>
<keyword evidence="1" id="KW-0040">ANK repeat</keyword>
<evidence type="ECO:0000313" key="2">
    <source>
        <dbReference type="EMBL" id="KAF6223229.1"/>
    </source>
</evidence>
<comment type="caution">
    <text evidence="2">The sequence shown here is derived from an EMBL/GenBank/DDBJ whole genome shotgun (WGS) entry which is preliminary data.</text>
</comment>
<dbReference type="AlphaFoldDB" id="A0A8H6CGR5"/>
<dbReference type="InterPro" id="IPR002110">
    <property type="entry name" value="Ankyrin_rpt"/>
</dbReference>
<evidence type="ECO:0000313" key="3">
    <source>
        <dbReference type="Proteomes" id="UP000593566"/>
    </source>
</evidence>
<proteinExistence type="predicted"/>
<sequence>MPVPYGVGVGDFVAVGTVAWSVYKYCKAAPGSFGNISTEVLSLHAVLKESEETLFTHALPPARAERLKVIKDGCDTVLADLQTLVNKYESLGTKSKQTWDRMKWGNEDIAEIRARLTSNITMLTAFISTSQISVETKLDKFIEEFRQGKREASVASLQTADSLSADDRVVWRTIRKELEDIGISVAAFDANRGFIFDWFVRAVETGAFEEQNEHGIDEESSYSDERESWSNLEQVRRDTGRQIERAESESLGSISEDQPLALAQSSGSALNAKPIVLERNPKASDRIFASARTPPRDRTNTSRVATLLARIPRPRRRLIKAVDIGDVSKALRILKSEALFHVLDLETLDEALWSASRLIDDFDPCPLIAELIARGGNVNYIRNDIRGESPLCNSVESNSFNVVQLLVENGADVNDIELPEKRGSAKSALRVALTKNVAILRLLLSADVNVNQQYRETSSCFPGEVTLIQEAASLGAVPAIELLLEFGAFIDAVSLVHGTALMIALSESKAEAARLLLDKGADANFGKASNTMYYPCNHYYRTLDLNKYRNPIEAAIFGCGDSMVQLLLTHGARPDESTLRYARKDWRNFG</sequence>
<dbReference type="RefSeq" id="XP_037152446.1">
    <property type="nucleotide sequence ID" value="XM_037291011.1"/>
</dbReference>
<gene>
    <name evidence="2" type="ORF">HO133_000071</name>
</gene>
<protein>
    <recommendedName>
        <fullName evidence="4">Ankyrin</fullName>
    </recommendedName>
</protein>
<name>A0A8H6CGR5_9LECA</name>
<dbReference type="Proteomes" id="UP000593566">
    <property type="component" value="Unassembled WGS sequence"/>
</dbReference>
<dbReference type="SUPFAM" id="SSF48403">
    <property type="entry name" value="Ankyrin repeat"/>
    <property type="match status" value="1"/>
</dbReference>
<accession>A0A8H6CGR5</accession>
<reference evidence="2 3" key="1">
    <citation type="journal article" date="2020" name="Genomics">
        <title>Complete, high-quality genomes from long-read metagenomic sequencing of two wolf lichen thalli reveals enigmatic genome architecture.</title>
        <authorList>
            <person name="McKenzie S.K."/>
            <person name="Walston R.F."/>
            <person name="Allen J.L."/>
        </authorList>
    </citation>
    <scope>NUCLEOTIDE SEQUENCE [LARGE SCALE GENOMIC DNA]</scope>
    <source>
        <strain evidence="2">WasteWater1</strain>
    </source>
</reference>
<dbReference type="PANTHER" id="PTHR46224">
    <property type="entry name" value="ANKYRIN REPEAT FAMILY PROTEIN"/>
    <property type="match status" value="1"/>
</dbReference>
<dbReference type="Pfam" id="PF12796">
    <property type="entry name" value="Ank_2"/>
    <property type="match status" value="1"/>
</dbReference>
<keyword evidence="3" id="KW-1185">Reference proteome</keyword>